<name>A0ABS1YLU5_9ACTN</name>
<sequence length="85" mass="8772">MRHFEGADADLGDPLLADLDPAAITGGATHAGPTAEATDRAAVLAALAQRRISALLVETTTRDVRASGAFRSGVVLLRRHGQPAD</sequence>
<dbReference type="Proteomes" id="UP000622245">
    <property type="component" value="Unassembled WGS sequence"/>
</dbReference>
<comment type="caution">
    <text evidence="1">The sequence shown here is derived from an EMBL/GenBank/DDBJ whole genome shotgun (WGS) entry which is preliminary data.</text>
</comment>
<dbReference type="EMBL" id="JAEVHL010000145">
    <property type="protein sequence ID" value="MBM0278116.1"/>
    <property type="molecule type" value="Genomic_DNA"/>
</dbReference>
<proteinExistence type="predicted"/>
<evidence type="ECO:0000313" key="2">
    <source>
        <dbReference type="Proteomes" id="UP000622245"/>
    </source>
</evidence>
<accession>A0ABS1YLU5</accession>
<gene>
    <name evidence="1" type="ORF">JM949_23575</name>
</gene>
<reference evidence="1 2" key="1">
    <citation type="submission" date="2021-01" db="EMBL/GenBank/DDBJ databases">
        <title>Draft genome sequence of Micromonospora sp. strain STR1s_6.</title>
        <authorList>
            <person name="Karlyshev A."/>
            <person name="Jawad R."/>
        </authorList>
    </citation>
    <scope>NUCLEOTIDE SEQUENCE [LARGE SCALE GENOMIC DNA]</scope>
    <source>
        <strain evidence="1 2">STR1S-6</strain>
    </source>
</reference>
<keyword evidence="2" id="KW-1185">Reference proteome</keyword>
<protein>
    <submittedName>
        <fullName evidence="1">Uncharacterized protein</fullName>
    </submittedName>
</protein>
<organism evidence="1 2">
    <name type="scientific">Micromonospora tarensis</name>
    <dbReference type="NCBI Taxonomy" id="2806100"/>
    <lineage>
        <taxon>Bacteria</taxon>
        <taxon>Bacillati</taxon>
        <taxon>Actinomycetota</taxon>
        <taxon>Actinomycetes</taxon>
        <taxon>Micromonosporales</taxon>
        <taxon>Micromonosporaceae</taxon>
        <taxon>Micromonospora</taxon>
    </lineage>
</organism>
<evidence type="ECO:0000313" key="1">
    <source>
        <dbReference type="EMBL" id="MBM0278116.1"/>
    </source>
</evidence>